<accession>A0A0E9TZV3</accession>
<name>A0A0E9TZV3_ANGAN</name>
<reference evidence="2" key="2">
    <citation type="journal article" date="2015" name="Fish Shellfish Immunol.">
        <title>Early steps in the European eel (Anguilla anguilla)-Vibrio vulnificus interaction in the gills: Role of the RtxA13 toxin.</title>
        <authorList>
            <person name="Callol A."/>
            <person name="Pajuelo D."/>
            <person name="Ebbesson L."/>
            <person name="Teles M."/>
            <person name="MacKenzie S."/>
            <person name="Amaro C."/>
        </authorList>
    </citation>
    <scope>NUCLEOTIDE SEQUENCE</scope>
</reference>
<organism evidence="2">
    <name type="scientific">Anguilla anguilla</name>
    <name type="common">European freshwater eel</name>
    <name type="synonym">Muraena anguilla</name>
    <dbReference type="NCBI Taxonomy" id="7936"/>
    <lineage>
        <taxon>Eukaryota</taxon>
        <taxon>Metazoa</taxon>
        <taxon>Chordata</taxon>
        <taxon>Craniata</taxon>
        <taxon>Vertebrata</taxon>
        <taxon>Euteleostomi</taxon>
        <taxon>Actinopterygii</taxon>
        <taxon>Neopterygii</taxon>
        <taxon>Teleostei</taxon>
        <taxon>Anguilliformes</taxon>
        <taxon>Anguillidae</taxon>
        <taxon>Anguilla</taxon>
    </lineage>
</organism>
<reference evidence="2" key="1">
    <citation type="submission" date="2014-11" db="EMBL/GenBank/DDBJ databases">
        <authorList>
            <person name="Amaro Gonzalez C."/>
        </authorList>
    </citation>
    <scope>NUCLEOTIDE SEQUENCE</scope>
</reference>
<dbReference type="EMBL" id="GBXM01050112">
    <property type="protein sequence ID" value="JAH58465.1"/>
    <property type="molecule type" value="Transcribed_RNA"/>
</dbReference>
<protein>
    <submittedName>
        <fullName evidence="2">Uncharacterized protein</fullName>
    </submittedName>
</protein>
<sequence>METYNMGYQSSLLNKRKRKKQQQSIDMNCM</sequence>
<proteinExistence type="predicted"/>
<evidence type="ECO:0000313" key="2">
    <source>
        <dbReference type="EMBL" id="JAH58465.1"/>
    </source>
</evidence>
<evidence type="ECO:0000256" key="1">
    <source>
        <dbReference type="SAM" id="MobiDB-lite"/>
    </source>
</evidence>
<dbReference type="AlphaFoldDB" id="A0A0E9TZV3"/>
<feature type="region of interest" description="Disordered" evidence="1">
    <location>
        <begin position="1"/>
        <end position="30"/>
    </location>
</feature>